<evidence type="ECO:0000256" key="1">
    <source>
        <dbReference type="SAM" id="MobiDB-lite"/>
    </source>
</evidence>
<accession>A0A9W8L727</accession>
<feature type="non-terminal residue" evidence="2">
    <location>
        <position position="82"/>
    </location>
</feature>
<dbReference type="EMBL" id="JANBUH010001980">
    <property type="protein sequence ID" value="KAJ2741441.1"/>
    <property type="molecule type" value="Genomic_DNA"/>
</dbReference>
<name>A0A9W8L727_9FUNG</name>
<dbReference type="AlphaFoldDB" id="A0A9W8L727"/>
<reference evidence="2" key="1">
    <citation type="submission" date="2022-07" db="EMBL/GenBank/DDBJ databases">
        <title>Phylogenomic reconstructions and comparative analyses of Kickxellomycotina fungi.</title>
        <authorList>
            <person name="Reynolds N.K."/>
            <person name="Stajich J.E."/>
            <person name="Barry K."/>
            <person name="Grigoriev I.V."/>
            <person name="Crous P."/>
            <person name="Smith M.E."/>
        </authorList>
    </citation>
    <scope>NUCLEOTIDE SEQUENCE</scope>
    <source>
        <strain evidence="2">BCRC 34297</strain>
    </source>
</reference>
<feature type="compositionally biased region" description="Basic and acidic residues" evidence="1">
    <location>
        <begin position="14"/>
        <end position="23"/>
    </location>
</feature>
<keyword evidence="3" id="KW-1185">Reference proteome</keyword>
<gene>
    <name evidence="2" type="ORF">GGI19_006952</name>
</gene>
<sequence length="82" mass="8980">MPVSHRGSMNSSRSDAEHSHGRFMDDLEGLEVTEELSGFNSDNEEHRGHMNVGDTMSDIGHVVSQTEAGMDFTTNLEAPMEG</sequence>
<dbReference type="Proteomes" id="UP001140011">
    <property type="component" value="Unassembled WGS sequence"/>
</dbReference>
<proteinExistence type="predicted"/>
<evidence type="ECO:0000313" key="2">
    <source>
        <dbReference type="EMBL" id="KAJ2741441.1"/>
    </source>
</evidence>
<protein>
    <submittedName>
        <fullName evidence="2">Uncharacterized protein</fullName>
    </submittedName>
</protein>
<dbReference type="OrthoDB" id="76453at2759"/>
<evidence type="ECO:0000313" key="3">
    <source>
        <dbReference type="Proteomes" id="UP001140011"/>
    </source>
</evidence>
<feature type="region of interest" description="Disordered" evidence="1">
    <location>
        <begin position="1"/>
        <end position="23"/>
    </location>
</feature>
<organism evidence="2 3">
    <name type="scientific">Coemansia pectinata</name>
    <dbReference type="NCBI Taxonomy" id="1052879"/>
    <lineage>
        <taxon>Eukaryota</taxon>
        <taxon>Fungi</taxon>
        <taxon>Fungi incertae sedis</taxon>
        <taxon>Zoopagomycota</taxon>
        <taxon>Kickxellomycotina</taxon>
        <taxon>Kickxellomycetes</taxon>
        <taxon>Kickxellales</taxon>
        <taxon>Kickxellaceae</taxon>
        <taxon>Coemansia</taxon>
    </lineage>
</organism>
<comment type="caution">
    <text evidence="2">The sequence shown here is derived from an EMBL/GenBank/DDBJ whole genome shotgun (WGS) entry which is preliminary data.</text>
</comment>